<organism evidence="2 3">
    <name type="scientific">Keguizhuia sedimenti</name>
    <dbReference type="NCBI Taxonomy" id="3064264"/>
    <lineage>
        <taxon>Bacteria</taxon>
        <taxon>Pseudomonadati</taxon>
        <taxon>Pseudomonadota</taxon>
        <taxon>Betaproteobacteria</taxon>
        <taxon>Burkholderiales</taxon>
        <taxon>Oxalobacteraceae</taxon>
        <taxon>Keguizhuia</taxon>
    </lineage>
</organism>
<proteinExistence type="predicted"/>
<dbReference type="NCBIfam" id="TIGR00738">
    <property type="entry name" value="rrf2_super"/>
    <property type="match status" value="1"/>
</dbReference>
<evidence type="ECO:0000313" key="3">
    <source>
        <dbReference type="Proteomes" id="UP001225596"/>
    </source>
</evidence>
<dbReference type="InterPro" id="IPR014290">
    <property type="entry name" value="SUF_FeS_clus_asmbl_reg"/>
</dbReference>
<dbReference type="NCBIfam" id="TIGR02944">
    <property type="entry name" value="suf_reg_Xantho"/>
    <property type="match status" value="1"/>
</dbReference>
<dbReference type="PANTHER" id="PTHR33221:SF2">
    <property type="entry name" value="TRANSCRIPTIONAL REGULATOR"/>
    <property type="match status" value="1"/>
</dbReference>
<dbReference type="InterPro" id="IPR000944">
    <property type="entry name" value="Tscrpt_reg_Rrf2"/>
</dbReference>
<evidence type="ECO:0000313" key="2">
    <source>
        <dbReference type="EMBL" id="MDQ9171141.1"/>
    </source>
</evidence>
<dbReference type="RefSeq" id="WP_338437077.1">
    <property type="nucleotide sequence ID" value="NZ_JAUYVH010000007.1"/>
</dbReference>
<dbReference type="InterPro" id="IPR030489">
    <property type="entry name" value="TR_Rrf2-type_CS"/>
</dbReference>
<dbReference type="Proteomes" id="UP001225596">
    <property type="component" value="Unassembled WGS sequence"/>
</dbReference>
<dbReference type="PROSITE" id="PS51197">
    <property type="entry name" value="HTH_RRF2_2"/>
    <property type="match status" value="1"/>
</dbReference>
<dbReference type="EMBL" id="JAUYVH010000007">
    <property type="protein sequence ID" value="MDQ9171141.1"/>
    <property type="molecule type" value="Genomic_DNA"/>
</dbReference>
<dbReference type="Pfam" id="PF02082">
    <property type="entry name" value="Rrf2"/>
    <property type="match status" value="1"/>
</dbReference>
<accession>A0ABU1BT50</accession>
<keyword evidence="3" id="KW-1185">Reference proteome</keyword>
<dbReference type="InterPro" id="IPR036390">
    <property type="entry name" value="WH_DNA-bd_sf"/>
</dbReference>
<feature type="region of interest" description="Disordered" evidence="1">
    <location>
        <begin position="147"/>
        <end position="170"/>
    </location>
</feature>
<sequence>MLRLSKMTDYGTVVVTTMIREPARVRSTAEIAGAIRVPVPTVRKILKILARGGLVVSLRGAKGGYLLSRPATEISPAEIVHAMDGLIGMTECSDISGLCAQETGCAVCANWKRVNQAVLGMLRGITLDQRAEPVAQKSNGSTVILKRTPPKATEESAAHSGMLEMQHEIN</sequence>
<dbReference type="InterPro" id="IPR036388">
    <property type="entry name" value="WH-like_DNA-bd_sf"/>
</dbReference>
<dbReference type="Gene3D" id="1.10.10.10">
    <property type="entry name" value="Winged helix-like DNA-binding domain superfamily/Winged helix DNA-binding domain"/>
    <property type="match status" value="1"/>
</dbReference>
<gene>
    <name evidence="2" type="ORF">Q8A64_12075</name>
</gene>
<comment type="caution">
    <text evidence="2">The sequence shown here is derived from an EMBL/GenBank/DDBJ whole genome shotgun (WGS) entry which is preliminary data.</text>
</comment>
<dbReference type="PROSITE" id="PS01332">
    <property type="entry name" value="HTH_RRF2_1"/>
    <property type="match status" value="1"/>
</dbReference>
<protein>
    <submittedName>
        <fullName evidence="2">SUF system Fe-S cluster assembly regulator</fullName>
    </submittedName>
</protein>
<name>A0ABU1BT50_9BURK</name>
<dbReference type="SUPFAM" id="SSF46785">
    <property type="entry name" value="Winged helix' DNA-binding domain"/>
    <property type="match status" value="1"/>
</dbReference>
<reference evidence="2 3" key="1">
    <citation type="submission" date="2023-08" db="EMBL/GenBank/DDBJ databases">
        <title>Oxalobacteraceae gen .nov., isolated from river sludge outside the plant.</title>
        <authorList>
            <person name="Zhao S.Y."/>
        </authorList>
    </citation>
    <scope>NUCLEOTIDE SEQUENCE [LARGE SCALE GENOMIC DNA]</scope>
    <source>
        <strain evidence="2 3">R-40</strain>
    </source>
</reference>
<dbReference type="PANTHER" id="PTHR33221">
    <property type="entry name" value="WINGED HELIX-TURN-HELIX TRANSCRIPTIONAL REGULATOR, RRF2 FAMILY"/>
    <property type="match status" value="1"/>
</dbReference>
<evidence type="ECO:0000256" key="1">
    <source>
        <dbReference type="SAM" id="MobiDB-lite"/>
    </source>
</evidence>